<evidence type="ECO:0000256" key="2">
    <source>
        <dbReference type="ARBA" id="ARBA00023002"/>
    </source>
</evidence>
<name>A0A552U7N8_9SPHN</name>
<dbReference type="Gene3D" id="3.40.50.720">
    <property type="entry name" value="NAD(P)-binding Rossmann-like Domain"/>
    <property type="match status" value="1"/>
</dbReference>
<dbReference type="PANTHER" id="PTHR22604">
    <property type="entry name" value="OXIDOREDUCTASES"/>
    <property type="match status" value="1"/>
</dbReference>
<dbReference type="EMBL" id="VJWA01000002">
    <property type="protein sequence ID" value="TRW14179.1"/>
    <property type="molecule type" value="Genomic_DNA"/>
</dbReference>
<accession>A0A552U7N8</accession>
<evidence type="ECO:0000256" key="3">
    <source>
        <dbReference type="SAM" id="MobiDB-lite"/>
    </source>
</evidence>
<comment type="similarity">
    <text evidence="1">Belongs to the Gfo/Idh/MocA family.</text>
</comment>
<dbReference type="GO" id="GO:0016491">
    <property type="term" value="F:oxidoreductase activity"/>
    <property type="evidence" value="ECO:0007669"/>
    <property type="project" value="UniProtKB-KW"/>
</dbReference>
<dbReference type="InterPro" id="IPR008354">
    <property type="entry name" value="Glc-Fru_OxRdtase_bac"/>
</dbReference>
<dbReference type="Proteomes" id="UP000317894">
    <property type="component" value="Unassembled WGS sequence"/>
</dbReference>
<evidence type="ECO:0000313" key="7">
    <source>
        <dbReference type="Proteomes" id="UP000317894"/>
    </source>
</evidence>
<feature type="region of interest" description="Disordered" evidence="3">
    <location>
        <begin position="23"/>
        <end position="43"/>
    </location>
</feature>
<dbReference type="SUPFAM" id="SSF55347">
    <property type="entry name" value="Glyceraldehyde-3-phosphate dehydrogenase-like, C-terminal domain"/>
    <property type="match status" value="1"/>
</dbReference>
<proteinExistence type="inferred from homology"/>
<feature type="domain" description="Gfo/Idh/MocA-like oxidoreductase N-terminal" evidence="4">
    <location>
        <begin position="51"/>
        <end position="173"/>
    </location>
</feature>
<evidence type="ECO:0000313" key="6">
    <source>
        <dbReference type="EMBL" id="TRW14179.1"/>
    </source>
</evidence>
<dbReference type="InterPro" id="IPR036291">
    <property type="entry name" value="NAD(P)-bd_dom_sf"/>
</dbReference>
<organism evidence="6 7">
    <name type="scientific">Glacieibacterium frigidum</name>
    <dbReference type="NCBI Taxonomy" id="2593303"/>
    <lineage>
        <taxon>Bacteria</taxon>
        <taxon>Pseudomonadati</taxon>
        <taxon>Pseudomonadota</taxon>
        <taxon>Alphaproteobacteria</taxon>
        <taxon>Sphingomonadales</taxon>
        <taxon>Sphingosinicellaceae</taxon>
        <taxon>Glacieibacterium</taxon>
    </lineage>
</organism>
<protein>
    <submittedName>
        <fullName evidence="6">Gfo/Idh/MocA family oxidoreductase</fullName>
    </submittedName>
</protein>
<evidence type="ECO:0000256" key="1">
    <source>
        <dbReference type="ARBA" id="ARBA00010928"/>
    </source>
</evidence>
<dbReference type="InterPro" id="IPR055170">
    <property type="entry name" value="GFO_IDH_MocA-like_dom"/>
</dbReference>
<dbReference type="Gene3D" id="3.30.360.10">
    <property type="entry name" value="Dihydrodipicolinate Reductase, domain 2"/>
    <property type="match status" value="1"/>
</dbReference>
<feature type="domain" description="GFO/IDH/MocA-like oxidoreductase" evidence="5">
    <location>
        <begin position="183"/>
        <end position="297"/>
    </location>
</feature>
<dbReference type="OrthoDB" id="9792935at2"/>
<keyword evidence="7" id="KW-1185">Reference proteome</keyword>
<evidence type="ECO:0000259" key="4">
    <source>
        <dbReference type="Pfam" id="PF01408"/>
    </source>
</evidence>
<sequence>MPELNRRELAAAAAGGVLVAAAAETPGPPLAPPDRQPPDLKLPQPVRKAGYAIVGLGKLSVEEILPAFGSARRSRAAALISGHPDKARQLAQVYGVAPGSLYGYDDYRRLRDDKDVDIVYIVLPNSMHADHTIRALEAGKHVLCEKPMATTPAECERMIAAAKAANRKLMIAYRIHFEPHNLRAVEAAKGMGGIRSFASTNAQTTTAPNIRLSKALGGGPVGDTGVYSFNTARMFLNEEPVEVTAREWRPAGDPRFREVPASVSYTLRYPSGVVAHCDTSFNAAESRFYRVTCADGVVHMDSAFSYHGQQLRLTAKDGTQIPRIRAIDQFAAEMDHFSDVVLDGGTVRTPGEMGLADQRIIAAIGEAARTGRPVRL</sequence>
<dbReference type="RefSeq" id="WP_144237385.1">
    <property type="nucleotide sequence ID" value="NZ_VJWA01000002.1"/>
</dbReference>
<keyword evidence="2" id="KW-0560">Oxidoreductase</keyword>
<gene>
    <name evidence="6" type="ORF">FMM06_10670</name>
</gene>
<dbReference type="SUPFAM" id="SSF51735">
    <property type="entry name" value="NAD(P)-binding Rossmann-fold domains"/>
    <property type="match status" value="1"/>
</dbReference>
<dbReference type="InterPro" id="IPR000683">
    <property type="entry name" value="Gfo/Idh/MocA-like_OxRdtase_N"/>
</dbReference>
<dbReference type="Pfam" id="PF01408">
    <property type="entry name" value="GFO_IDH_MocA"/>
    <property type="match status" value="1"/>
</dbReference>
<dbReference type="Pfam" id="PF22725">
    <property type="entry name" value="GFO_IDH_MocA_C3"/>
    <property type="match status" value="1"/>
</dbReference>
<feature type="compositionally biased region" description="Pro residues" evidence="3">
    <location>
        <begin position="26"/>
        <end position="35"/>
    </location>
</feature>
<reference evidence="6 7" key="1">
    <citation type="submission" date="2019-07" db="EMBL/GenBank/DDBJ databases">
        <title>Novel species isolated from glacier.</title>
        <authorList>
            <person name="Liu Q."/>
            <person name="Xin Y.-H."/>
        </authorList>
    </citation>
    <scope>NUCLEOTIDE SEQUENCE [LARGE SCALE GENOMIC DNA]</scope>
    <source>
        <strain evidence="6 7">LB1R16</strain>
    </source>
</reference>
<dbReference type="InterPro" id="IPR050984">
    <property type="entry name" value="Gfo/Idh/MocA_domain"/>
</dbReference>
<dbReference type="PANTHER" id="PTHR22604:SF105">
    <property type="entry name" value="TRANS-1,2-DIHYDROBENZENE-1,2-DIOL DEHYDROGENASE"/>
    <property type="match status" value="1"/>
</dbReference>
<comment type="caution">
    <text evidence="6">The sequence shown here is derived from an EMBL/GenBank/DDBJ whole genome shotgun (WGS) entry which is preliminary data.</text>
</comment>
<evidence type="ECO:0000259" key="5">
    <source>
        <dbReference type="Pfam" id="PF22725"/>
    </source>
</evidence>
<dbReference type="GO" id="GO:0000166">
    <property type="term" value="F:nucleotide binding"/>
    <property type="evidence" value="ECO:0007669"/>
    <property type="project" value="InterPro"/>
</dbReference>
<dbReference type="PRINTS" id="PR01775">
    <property type="entry name" value="GLFROXRDTASE"/>
</dbReference>
<dbReference type="AlphaFoldDB" id="A0A552U7N8"/>